<evidence type="ECO:0000313" key="2">
    <source>
        <dbReference type="Proteomes" id="UP000677054"/>
    </source>
</evidence>
<dbReference type="EMBL" id="LR899683">
    <property type="protein sequence ID" value="CAD7241708.1"/>
    <property type="molecule type" value="Genomic_DNA"/>
</dbReference>
<sequence>MEPHEVVLVVVHSSGYVLQMGIPPPDDGFKYMARNDDGQYKAKTSYLGKAISPISPRLMERERAWSASPSASRLNLSTVGLTAPTPSKDSRSRLARILNSSTQRLSVTGCSNYNGHVGGMAVSPRRAFREDFPSLMLSRSGGGAGGPLRKASSMESIVESLSSYRSPADVSGAFGKGFLSKSPRVGGFMSPAVSKRILSRNESPSIAPHKRSNAELTCDSSLVRSPKSWNEELAFQNYAILLQSSFSVCVIIQ</sequence>
<dbReference type="EMBL" id="CAJPEV010000166">
    <property type="protein sequence ID" value="CAG0881705.1"/>
    <property type="molecule type" value="Genomic_DNA"/>
</dbReference>
<dbReference type="AlphaFoldDB" id="A0A7R9A3A5"/>
<gene>
    <name evidence="1" type="ORF">DSTB1V02_LOCUS1689</name>
</gene>
<dbReference type="Proteomes" id="UP000677054">
    <property type="component" value="Unassembled WGS sequence"/>
</dbReference>
<organism evidence="1">
    <name type="scientific">Darwinula stevensoni</name>
    <dbReference type="NCBI Taxonomy" id="69355"/>
    <lineage>
        <taxon>Eukaryota</taxon>
        <taxon>Metazoa</taxon>
        <taxon>Ecdysozoa</taxon>
        <taxon>Arthropoda</taxon>
        <taxon>Crustacea</taxon>
        <taxon>Oligostraca</taxon>
        <taxon>Ostracoda</taxon>
        <taxon>Podocopa</taxon>
        <taxon>Podocopida</taxon>
        <taxon>Darwinulocopina</taxon>
        <taxon>Darwinuloidea</taxon>
        <taxon>Darwinulidae</taxon>
        <taxon>Darwinula</taxon>
    </lineage>
</organism>
<reference evidence="1" key="1">
    <citation type="submission" date="2020-11" db="EMBL/GenBank/DDBJ databases">
        <authorList>
            <person name="Tran Van P."/>
        </authorList>
    </citation>
    <scope>NUCLEOTIDE SEQUENCE</scope>
</reference>
<accession>A0A7R9A3A5</accession>
<proteinExistence type="predicted"/>
<protein>
    <submittedName>
        <fullName evidence="1">Uncharacterized protein</fullName>
    </submittedName>
</protein>
<keyword evidence="2" id="KW-1185">Reference proteome</keyword>
<name>A0A7R9A3A5_9CRUS</name>
<evidence type="ECO:0000313" key="1">
    <source>
        <dbReference type="EMBL" id="CAD7241708.1"/>
    </source>
</evidence>